<proteinExistence type="predicted"/>
<sequence length="42" mass="5194">MNSFRTEFAFNQVRVWHFQMTENSQKQITDFKQYLTHLQSLI</sequence>
<gene>
    <name evidence="1" type="ORF">PSON_ATCC_30995.1.T3430007</name>
</gene>
<name>A0A8S1RVB2_9CILI</name>
<reference evidence="1" key="1">
    <citation type="submission" date="2021-01" db="EMBL/GenBank/DDBJ databases">
        <authorList>
            <consortium name="Genoscope - CEA"/>
            <person name="William W."/>
        </authorList>
    </citation>
    <scope>NUCLEOTIDE SEQUENCE</scope>
</reference>
<evidence type="ECO:0000313" key="1">
    <source>
        <dbReference type="EMBL" id="CAD8130915.1"/>
    </source>
</evidence>
<comment type="caution">
    <text evidence="1">The sequence shown here is derived from an EMBL/GenBank/DDBJ whole genome shotgun (WGS) entry which is preliminary data.</text>
</comment>
<protein>
    <submittedName>
        <fullName evidence="1">Uncharacterized protein</fullName>
    </submittedName>
</protein>
<dbReference type="AlphaFoldDB" id="A0A8S1RVB2"/>
<evidence type="ECO:0000313" key="2">
    <source>
        <dbReference type="Proteomes" id="UP000692954"/>
    </source>
</evidence>
<accession>A0A8S1RVB2</accession>
<dbReference type="Proteomes" id="UP000692954">
    <property type="component" value="Unassembled WGS sequence"/>
</dbReference>
<keyword evidence="2" id="KW-1185">Reference proteome</keyword>
<organism evidence="1 2">
    <name type="scientific">Paramecium sonneborni</name>
    <dbReference type="NCBI Taxonomy" id="65129"/>
    <lineage>
        <taxon>Eukaryota</taxon>
        <taxon>Sar</taxon>
        <taxon>Alveolata</taxon>
        <taxon>Ciliophora</taxon>
        <taxon>Intramacronucleata</taxon>
        <taxon>Oligohymenophorea</taxon>
        <taxon>Peniculida</taxon>
        <taxon>Parameciidae</taxon>
        <taxon>Paramecium</taxon>
    </lineage>
</organism>
<dbReference type="EMBL" id="CAJJDN010000343">
    <property type="protein sequence ID" value="CAD8130915.1"/>
    <property type="molecule type" value="Genomic_DNA"/>
</dbReference>